<evidence type="ECO:0000256" key="6">
    <source>
        <dbReference type="ARBA" id="ARBA00023159"/>
    </source>
</evidence>
<feature type="compositionally biased region" description="Acidic residues" evidence="12">
    <location>
        <begin position="2441"/>
        <end position="2451"/>
    </location>
</feature>
<keyword evidence="9 11" id="KW-0131">Cell cycle</keyword>
<dbReference type="GO" id="GO:0048703">
    <property type="term" value="P:embryonic viscerocranium morphogenesis"/>
    <property type="evidence" value="ECO:0007669"/>
    <property type="project" value="TreeGrafter"/>
</dbReference>
<dbReference type="Pfam" id="PF12765">
    <property type="entry name" value="Cohesin_HEAT"/>
    <property type="match status" value="1"/>
</dbReference>
<dbReference type="PANTHER" id="PTHR21704">
    <property type="entry name" value="NIPPED-B-LIKE PROTEIN DELANGIN SCC2-RELATED"/>
    <property type="match status" value="1"/>
</dbReference>
<evidence type="ECO:0000256" key="11">
    <source>
        <dbReference type="RuleBase" id="RU364107"/>
    </source>
</evidence>
<feature type="compositionally biased region" description="Basic and acidic residues" evidence="12">
    <location>
        <begin position="531"/>
        <end position="559"/>
    </location>
</feature>
<evidence type="ECO:0000313" key="15">
    <source>
        <dbReference type="Proteomes" id="UP000265100"/>
    </source>
</evidence>
<dbReference type="InterPro" id="IPR024986">
    <property type="entry name" value="Nipped-B_C"/>
</dbReference>
<protein>
    <recommendedName>
        <fullName evidence="11">Nipped-B protein</fullName>
    </recommendedName>
</protein>
<evidence type="ECO:0000256" key="5">
    <source>
        <dbReference type="ARBA" id="ARBA00023015"/>
    </source>
</evidence>
<dbReference type="InterPro" id="IPR011989">
    <property type="entry name" value="ARM-like"/>
</dbReference>
<evidence type="ECO:0000256" key="9">
    <source>
        <dbReference type="ARBA" id="ARBA00023306"/>
    </source>
</evidence>
<keyword evidence="7" id="KW-0804">Transcription</keyword>
<keyword evidence="15" id="KW-1185">Reference proteome</keyword>
<feature type="region of interest" description="Disordered" evidence="12">
    <location>
        <begin position="2422"/>
        <end position="2451"/>
    </location>
</feature>
<dbReference type="GO" id="GO:0035118">
    <property type="term" value="P:embryonic pectoral fin morphogenesis"/>
    <property type="evidence" value="ECO:0007669"/>
    <property type="project" value="UniProtKB-ARBA"/>
</dbReference>
<keyword evidence="4 11" id="KW-0677">Repeat</keyword>
<feature type="compositionally biased region" description="Basic and acidic residues" evidence="12">
    <location>
        <begin position="311"/>
        <end position="320"/>
    </location>
</feature>
<dbReference type="GO" id="GO:0061775">
    <property type="term" value="F:cohesin loader activity"/>
    <property type="evidence" value="ECO:0007669"/>
    <property type="project" value="InterPro"/>
</dbReference>
<feature type="compositionally biased region" description="Basic and acidic residues" evidence="12">
    <location>
        <begin position="572"/>
        <end position="777"/>
    </location>
</feature>
<evidence type="ECO:0000256" key="8">
    <source>
        <dbReference type="ARBA" id="ARBA00023242"/>
    </source>
</evidence>
<evidence type="ECO:0000256" key="10">
    <source>
        <dbReference type="ARBA" id="ARBA00053055"/>
    </source>
</evidence>
<feature type="compositionally biased region" description="Polar residues" evidence="12">
    <location>
        <begin position="131"/>
        <end position="170"/>
    </location>
</feature>
<evidence type="ECO:0000256" key="4">
    <source>
        <dbReference type="ARBA" id="ARBA00022737"/>
    </source>
</evidence>
<comment type="function">
    <text evidence="10">May play a structural role in chromatin. Involved in sister chromatid cohesion, possibly by facilitating the cohesin complex loading. Transcription factor, which may promote cortical neuron migration during brain development by regulating the transcription of crucial genes in this process.</text>
</comment>
<feature type="compositionally biased region" description="Basic and acidic residues" evidence="12">
    <location>
        <begin position="794"/>
        <end position="821"/>
    </location>
</feature>
<reference evidence="14 15" key="1">
    <citation type="submission" date="2018-05" db="EMBL/GenBank/DDBJ databases">
        <authorList>
            <person name="Datahose"/>
        </authorList>
    </citation>
    <scope>NUCLEOTIDE SEQUENCE</scope>
</reference>
<feature type="compositionally biased region" description="Basic and acidic residues" evidence="12">
    <location>
        <begin position="427"/>
        <end position="451"/>
    </location>
</feature>
<dbReference type="PANTHER" id="PTHR21704:SF18">
    <property type="entry name" value="NIPPED-B-LIKE PROTEIN"/>
    <property type="match status" value="1"/>
</dbReference>
<dbReference type="GO" id="GO:0140588">
    <property type="term" value="P:chromatin looping"/>
    <property type="evidence" value="ECO:0007669"/>
    <property type="project" value="InterPro"/>
</dbReference>
<dbReference type="InterPro" id="IPR026003">
    <property type="entry name" value="Cohesin_HEAT"/>
</dbReference>
<dbReference type="InterPro" id="IPR016024">
    <property type="entry name" value="ARM-type_fold"/>
</dbReference>
<feature type="region of interest" description="Disordered" evidence="12">
    <location>
        <begin position="919"/>
        <end position="1011"/>
    </location>
</feature>
<dbReference type="GO" id="GO:0007420">
    <property type="term" value="P:brain development"/>
    <property type="evidence" value="ECO:0007669"/>
    <property type="project" value="TreeGrafter"/>
</dbReference>
<dbReference type="GO" id="GO:0140587">
    <property type="term" value="F:chromatin loop anchoring activity"/>
    <property type="evidence" value="ECO:0007669"/>
    <property type="project" value="UniProtKB-ARBA"/>
</dbReference>
<dbReference type="CDD" id="cd23958">
    <property type="entry name" value="SCC2"/>
    <property type="match status" value="1"/>
</dbReference>
<feature type="compositionally biased region" description="Polar residues" evidence="12">
    <location>
        <begin position="778"/>
        <end position="793"/>
    </location>
</feature>
<feature type="compositionally biased region" description="Basic residues" evidence="12">
    <location>
        <begin position="921"/>
        <end position="931"/>
    </location>
</feature>
<gene>
    <name evidence="14" type="primary">NIPBL</name>
</gene>
<organism evidence="14 15">
    <name type="scientific">Astatotilapia calliptera</name>
    <name type="common">Eastern happy</name>
    <name type="synonym">Chromis callipterus</name>
    <dbReference type="NCBI Taxonomy" id="8154"/>
    <lineage>
        <taxon>Eukaryota</taxon>
        <taxon>Metazoa</taxon>
        <taxon>Chordata</taxon>
        <taxon>Craniata</taxon>
        <taxon>Vertebrata</taxon>
        <taxon>Euteleostomi</taxon>
        <taxon>Actinopterygii</taxon>
        <taxon>Neopterygii</taxon>
        <taxon>Teleostei</taxon>
        <taxon>Neoteleostei</taxon>
        <taxon>Acanthomorphata</taxon>
        <taxon>Ovalentaria</taxon>
        <taxon>Cichlomorphae</taxon>
        <taxon>Cichliformes</taxon>
        <taxon>Cichlidae</taxon>
        <taxon>African cichlids</taxon>
        <taxon>Pseudocrenilabrinae</taxon>
        <taxon>Haplochromini</taxon>
        <taxon>Astatotilapia</taxon>
    </lineage>
</organism>
<dbReference type="GO" id="GO:0090694">
    <property type="term" value="C:Scc2-Scc4 cohesin loading complex"/>
    <property type="evidence" value="ECO:0007669"/>
    <property type="project" value="TreeGrafter"/>
</dbReference>
<evidence type="ECO:0000256" key="3">
    <source>
        <dbReference type="ARBA" id="ARBA00022473"/>
    </source>
</evidence>
<keyword evidence="8 11" id="KW-0539">Nucleus</keyword>
<feature type="region of interest" description="Disordered" evidence="12">
    <location>
        <begin position="2267"/>
        <end position="2290"/>
    </location>
</feature>
<feature type="region of interest" description="Disordered" evidence="12">
    <location>
        <begin position="531"/>
        <end position="834"/>
    </location>
</feature>
<feature type="region of interest" description="Disordered" evidence="12">
    <location>
        <begin position="257"/>
        <end position="324"/>
    </location>
</feature>
<feature type="domain" description="Sister chromatid cohesion C-terminal" evidence="13">
    <location>
        <begin position="2060"/>
        <end position="2240"/>
    </location>
</feature>
<dbReference type="GO" id="GO:0003146">
    <property type="term" value="P:heart jogging"/>
    <property type="evidence" value="ECO:0007669"/>
    <property type="project" value="UniProtKB-ARBA"/>
</dbReference>
<evidence type="ECO:0000259" key="13">
    <source>
        <dbReference type="Pfam" id="PF12830"/>
    </source>
</evidence>
<dbReference type="FunFam" id="1.25.10.10:FF:000225">
    <property type="entry name" value="Nipped-B protein"/>
    <property type="match status" value="1"/>
</dbReference>
<feature type="compositionally biased region" description="Basic and acidic residues" evidence="12">
    <location>
        <begin position="960"/>
        <end position="977"/>
    </location>
</feature>
<sequence length="2571" mass="291886">MNGDMPHVPITTLAGIASLTDLLNQLPLPSPLPATTAKSLLYNGRISEEVSSLLVCRDESLVTQLAHSLNQVSTEHIELKDNLGNDEPEGDMPMLLQTLLSRNPKIFRDKSMQTQHKVLGVQQYKITQNQVHGSPASNYQQTTVPQSPSGCFTSPQSGSGPRFVPQQNSPIPSPYTPQSPADYMQYNPPSYSQHQHAQQVTSGLRNIHDSKVSGHLSTDLSNHNARLGSDEDYMNVAHRLGNELTVKIIRNAAAFSVRSPQSACSPAGSEETVQRSRPSLIMQSPPADVPQGAPPDQILTSSDRKKKHKERSKEESDPMEKNALYDIVSSPKDSTKLTLKLSRVKVQDVDQSEELPPEAHMELDHETVMINNNNNNQLSKPAQEVPNKLGADDQANCQQAAVRSNTIETGVTGRVSFDDTEIDTLAEIERIERESASDRERWSKEVQDKDKPLKKRKQDSYPQEPGTESNDGAAIHGGNSVSKMTPKKTNAASNGASRPALMVSIDLQQAGRVIGQPVVVLESQPLCEDHLRRLKSNPDGKVKRVGDDRPGIIKQHADTLQKSGSDGQPEMYKQKQESQRESKHRHDDKSDSSKGPSDDRRPDPSRQKLDKHSKSRHKEEKNHNSHRMLENRPDTPKNTSKAERSRHGEDKGRDRDRDKDRERHKDRDRARDRDKERNIEKEKERDRDKDRHKEKERDRDKEKNIEKERDRDKEKNIEKERDRDKDRHIEKEKERDKAKDRDRKQKMLRENCSRNLADPHTKPDSTRLKHDGSKKSADPNSRQRTGNSSLKSPQNKDQKTSEDGNIKCQAGDKRQSFEAKPSEFPSYLLGGKSGTLKNFVIPKLKRDGKDKDPPNKLVEGWSEPRVRLERVSLVDNLNKGAKPVVVVKKLSVDEVKKIIKESRNAHGSRSRNWSFCERTNKRSHSMISKRSKYAELASDDDQDKDDDEDSDNEKKKKKDHDKTWKHEERRGSGEHRRSGGFHNARRGSGSRQRDWRDEDSDEGSLPPSLSDVLNDVNLTEMMDSSTFKRFASNIDSVLENLEDVDLTAAGNDDEIPQELLLGKQQLSELGSDSAKIKAMGISNKFSSSKLVKFLNILERNIQDSVKLSTLMNHGNDSMDEERLWRNLIMERVTKSADACLTALNIMTSPHMPKAVYIEDVIERVLQYTKFHLQNSLYPQYDPVYRVDPHGGGMHTSKSKRAKCSTHKQKVVVLLYNKVCDIISSISELLEIQLLTDTTILQVSTLGITPFFVENVSELQLCAITLVTAVFSHYKKHRQLILEEIFTSLARLPTSKRSLRNFRLNSSDSDGEPLYIQMVTALVLQLIQCVVHLPSEKETEDEHNKKVDKDVLITNSYETAMRTAQNFLSVFLKKCGSKQGEEDYRPLFENFVHDLLSTVNKPEWPAAELLLSLLGRLLVSMLSLTEGSNEIPKLQKALLGYLDENIETDPSLVFARKFYIAQWFRDITSEAEKAMKSQSEDDEDLKGHHHSRDVDSTAEIMQKAEARKKFLRKAVKTSTSHFSSLRMNSDTINYNDSCLIVRYLASMRPFAQSFDIYLSQILRVLGESAIAVRTKAMKCLSEVVAVDPSILARLDMQRGVHCRLMDNSTSVREAAVELLGRFVLSRPELIEQYYDMLIERILDTGISVRKRVIKIMRDICLEQPDFHKITEMCVKMIRRVNDEEGIKKLVNETFQKLWFSPTPSHDKEAMTRKILNITDVVLACKDSGYDWFEQLLQNLLKSEEDASYKPAGKACVQLVDNLVEHILKYEESLADCEDKGVSSGRLVACITTLYLFSKIRAELMVKHAMTMQPYLTTKCNSQNDFMVICNVAKILELVVPLMEHPSATFLTTIEEDLMKLIIKYGMTVVQHCVSCLGAIVNKVTHNYKFVWACFNRYYGALAKLKTQHQEDPTSSTLAANKPTLLRSLFTVGALCRHFDFDQEEFKGANKVNPVSLNVYSFLLTLTFVFFVNLYFKSIPLFQGFQFIMHPELMFVQELKVLYNSILSDENSSVNLKIQVLKNLQTYLQEEDSRMQEADREWKNKAKQEDLKEMGDISSGMSSSIMQIYLKQVLESFFHSQSTVRHFALSVITLTLSQGLIHPVQCVPYLIAMGTDPEPTMKNKADQQLVEIDKKYSGFIHMKAVAGLKMSYQVQQAINGSKHAVIRGFRHDDSDSALCSHLYTMVRGNRQHRRAFLISLLNLFDDSSKTEVNMLLFIADNLACFPYQTQEEPLFIMHHIDITLSVSGSNLLQSFKEVQSFVYSSTSSSSDEEEDVVQRKKGSDSDSDLDDEDAVMDRLPENTKPLLEFASASQGILLVLVLKQHLKNLYGFSDSKIQKYSPTESAKVYDKTVNRKSKVHFNPSQTLDYLRSDLANTDLSYEAKKNIAKQYLDFKVLMDHLDRDEEDEDGEANANARNKAITSLLRGPKPRNHNHSNHAAPVETDDEESEDEDPPAVRTLFVFLMDSGNMNETVEVMDIVAIYCRKYKDRPQIARVVQKTRNGYSIHWMTGSYSGSWAVAKKRDGRKKVPWVDNIKESDIICKKISLTSGQKLTNKVAQTLRALYAAKEGTKS</sequence>
<comment type="subcellular location">
    <subcellularLocation>
        <location evidence="1 11">Nucleus</location>
    </subcellularLocation>
</comment>
<dbReference type="GO" id="GO:1990414">
    <property type="term" value="P:replication-born double-strand break repair via sister chromatid exchange"/>
    <property type="evidence" value="ECO:0007669"/>
    <property type="project" value="TreeGrafter"/>
</dbReference>
<dbReference type="SUPFAM" id="SSF48371">
    <property type="entry name" value="ARM repeat"/>
    <property type="match status" value="1"/>
</dbReference>
<dbReference type="Proteomes" id="UP000265100">
    <property type="component" value="Chromosome 7"/>
</dbReference>
<dbReference type="GO" id="GO:0010468">
    <property type="term" value="P:regulation of gene expression"/>
    <property type="evidence" value="ECO:0007669"/>
    <property type="project" value="InterPro"/>
</dbReference>
<keyword evidence="3" id="KW-0217">Developmental protein</keyword>
<reference evidence="14" key="3">
    <citation type="submission" date="2025-08" db="UniProtKB">
        <authorList>
            <consortium name="Ensembl"/>
        </authorList>
    </citation>
    <scope>IDENTIFICATION</scope>
</reference>
<evidence type="ECO:0000256" key="12">
    <source>
        <dbReference type="SAM" id="MobiDB-lite"/>
    </source>
</evidence>
<dbReference type="GO" id="GO:0034087">
    <property type="term" value="P:establishment of mitotic sister chromatid cohesion"/>
    <property type="evidence" value="ECO:0007669"/>
    <property type="project" value="TreeGrafter"/>
</dbReference>
<dbReference type="GeneTree" id="ENSGT00390000010427"/>
<dbReference type="InterPro" id="IPR033031">
    <property type="entry name" value="Scc2/Nipped-B"/>
</dbReference>
<accession>A0AAX7SLU4</accession>
<dbReference type="Pfam" id="PF12830">
    <property type="entry name" value="Nipped-B_C"/>
    <property type="match status" value="1"/>
</dbReference>
<feature type="region of interest" description="Disordered" evidence="12">
    <location>
        <begin position="131"/>
        <end position="181"/>
    </location>
</feature>
<evidence type="ECO:0000256" key="2">
    <source>
        <dbReference type="ARBA" id="ARBA00009252"/>
    </source>
</evidence>
<keyword evidence="6" id="KW-0010">Activator</keyword>
<reference evidence="15" key="2">
    <citation type="submission" date="2023-03" db="EMBL/GenBank/DDBJ databases">
        <authorList>
            <consortium name="Wellcome Sanger Institute Data Sharing"/>
        </authorList>
    </citation>
    <scope>NUCLEOTIDE SEQUENCE [LARGE SCALE GENOMIC DNA]</scope>
</reference>
<evidence type="ECO:0000256" key="1">
    <source>
        <dbReference type="ARBA" id="ARBA00004123"/>
    </source>
</evidence>
<dbReference type="GO" id="GO:0048565">
    <property type="term" value="P:digestive tract development"/>
    <property type="evidence" value="ECO:0007669"/>
    <property type="project" value="UniProtKB-ARBA"/>
</dbReference>
<reference evidence="14" key="4">
    <citation type="submission" date="2025-09" db="UniProtKB">
        <authorList>
            <consortium name="Ensembl"/>
        </authorList>
    </citation>
    <scope>IDENTIFICATION</scope>
</reference>
<comment type="similarity">
    <text evidence="2 11">Belongs to the SCC2/Nipped-B family.</text>
</comment>
<proteinExistence type="inferred from homology"/>
<name>A0AAX7SLU4_ASTCA</name>
<dbReference type="Ensembl" id="ENSACLT00000068144.1">
    <property type="protein sequence ID" value="ENSACLP00000045238.1"/>
    <property type="gene ID" value="ENSACLG00000013956.2"/>
</dbReference>
<feature type="compositionally biased region" description="Polar residues" evidence="12">
    <location>
        <begin position="479"/>
        <end position="496"/>
    </location>
</feature>
<keyword evidence="5" id="KW-0805">Transcription regulation</keyword>
<dbReference type="GO" id="GO:0071169">
    <property type="term" value="P:establishment of protein localization to chromatin"/>
    <property type="evidence" value="ECO:0007669"/>
    <property type="project" value="TreeGrafter"/>
</dbReference>
<dbReference type="Gene3D" id="1.25.10.10">
    <property type="entry name" value="Leucine-rich Repeat Variant"/>
    <property type="match status" value="1"/>
</dbReference>
<evidence type="ECO:0000313" key="14">
    <source>
        <dbReference type="Ensembl" id="ENSACLP00000045238.1"/>
    </source>
</evidence>
<feature type="region of interest" description="Disordered" evidence="12">
    <location>
        <begin position="426"/>
        <end position="498"/>
    </location>
</feature>
<feature type="compositionally biased region" description="Acidic residues" evidence="12">
    <location>
        <begin position="937"/>
        <end position="951"/>
    </location>
</feature>
<evidence type="ECO:0000256" key="7">
    <source>
        <dbReference type="ARBA" id="ARBA00023163"/>
    </source>
</evidence>